<evidence type="ECO:0000313" key="4">
    <source>
        <dbReference type="Proteomes" id="UP000296352"/>
    </source>
</evidence>
<organism evidence="3 4">
    <name type="scientific">Corynebacterium endometrii</name>
    <dbReference type="NCBI Taxonomy" id="2488819"/>
    <lineage>
        <taxon>Bacteria</taxon>
        <taxon>Bacillati</taxon>
        <taxon>Actinomycetota</taxon>
        <taxon>Actinomycetes</taxon>
        <taxon>Mycobacteriales</taxon>
        <taxon>Corynebacteriaceae</taxon>
        <taxon>Corynebacterium</taxon>
    </lineage>
</organism>
<feature type="transmembrane region" description="Helical" evidence="2">
    <location>
        <begin position="92"/>
        <end position="114"/>
    </location>
</feature>
<feature type="transmembrane region" description="Helical" evidence="2">
    <location>
        <begin position="144"/>
        <end position="166"/>
    </location>
</feature>
<feature type="compositionally biased region" description="Low complexity" evidence="1">
    <location>
        <begin position="13"/>
        <end position="35"/>
    </location>
</feature>
<dbReference type="AlphaFoldDB" id="A0A4P7QG13"/>
<name>A0A4P7QG13_9CORY</name>
<dbReference type="KEGG" id="cee:CENDO_02990"/>
<keyword evidence="4" id="KW-1185">Reference proteome</keyword>
<dbReference type="EMBL" id="CP039247">
    <property type="protein sequence ID" value="QCB27896.1"/>
    <property type="molecule type" value="Genomic_DNA"/>
</dbReference>
<evidence type="ECO:0000256" key="2">
    <source>
        <dbReference type="SAM" id="Phobius"/>
    </source>
</evidence>
<feature type="compositionally biased region" description="Basic residues" evidence="1">
    <location>
        <begin position="1"/>
        <end position="11"/>
    </location>
</feature>
<evidence type="ECO:0000256" key="1">
    <source>
        <dbReference type="SAM" id="MobiDB-lite"/>
    </source>
</evidence>
<gene>
    <name evidence="3" type="ORF">CENDO_02990</name>
</gene>
<protein>
    <submittedName>
        <fullName evidence="3">Uncharacterized protein</fullName>
    </submittedName>
</protein>
<dbReference type="Proteomes" id="UP000296352">
    <property type="component" value="Chromosome"/>
</dbReference>
<feature type="transmembrane region" description="Helical" evidence="2">
    <location>
        <begin position="48"/>
        <end position="72"/>
    </location>
</feature>
<keyword evidence="2" id="KW-0472">Membrane</keyword>
<proteinExistence type="predicted"/>
<keyword evidence="2" id="KW-0812">Transmembrane</keyword>
<evidence type="ECO:0000313" key="3">
    <source>
        <dbReference type="EMBL" id="QCB27896.1"/>
    </source>
</evidence>
<accession>A0A4P7QG13</accession>
<feature type="region of interest" description="Disordered" evidence="1">
    <location>
        <begin position="1"/>
        <end position="39"/>
    </location>
</feature>
<reference evidence="3 4" key="1">
    <citation type="submission" date="2019-04" db="EMBL/GenBank/DDBJ databases">
        <title>Corynebacterium endometrii sp. nov., isolated from the uterus of a cow with endometritis.</title>
        <authorList>
            <person name="Ballas P."/>
            <person name="Ruckert C."/>
            <person name="Wagener K."/>
            <person name="Drillich M."/>
            <person name="Kaempfer P."/>
            <person name="Busse H.-J."/>
            <person name="Ehling-Schulz M."/>
        </authorList>
    </citation>
    <scope>NUCLEOTIDE SEQUENCE [LARGE SCALE GENOMIC DNA]</scope>
    <source>
        <strain evidence="3 4">LMM-1653</strain>
    </source>
</reference>
<sequence length="181" mass="18955">MDRVSKRKPRKQSGSPAAPTGGAAKSNTRAASSSGRGAGAGALKPPPAVLLGAAIAIIQSIVVIVFGCFLIYRELIQAENQSMVSDSSAANFVGTGTAIFIFIIFGYIIVSSILMVKGKRWGKGGIILVQFILAFSSFQMMSGGAVALGVATLLSALICLYCLMFVPASQQWFQSTYVPLK</sequence>
<feature type="transmembrane region" description="Helical" evidence="2">
    <location>
        <begin position="121"/>
        <end position="138"/>
    </location>
</feature>
<keyword evidence="2" id="KW-1133">Transmembrane helix</keyword>